<evidence type="ECO:0000313" key="2">
    <source>
        <dbReference type="EMBL" id="PKU24104.1"/>
    </source>
</evidence>
<dbReference type="InterPro" id="IPR037407">
    <property type="entry name" value="MLP_fam"/>
</dbReference>
<dbReference type="AlphaFoldDB" id="A0A2N3PUM7"/>
<dbReference type="InterPro" id="IPR038020">
    <property type="entry name" value="MbtH-like_sf"/>
</dbReference>
<organism evidence="2 3">
    <name type="scientific">Telmatospirillum siberiense</name>
    <dbReference type="NCBI Taxonomy" id="382514"/>
    <lineage>
        <taxon>Bacteria</taxon>
        <taxon>Pseudomonadati</taxon>
        <taxon>Pseudomonadota</taxon>
        <taxon>Alphaproteobacteria</taxon>
        <taxon>Rhodospirillales</taxon>
        <taxon>Rhodospirillaceae</taxon>
        <taxon>Telmatospirillum</taxon>
    </lineage>
</organism>
<dbReference type="SUPFAM" id="SSF160582">
    <property type="entry name" value="MbtH-like"/>
    <property type="match status" value="1"/>
</dbReference>
<gene>
    <name evidence="2" type="ORF">CWS72_13490</name>
</gene>
<name>A0A2N3PUM7_9PROT</name>
<accession>A0A2N3PUM7</accession>
<dbReference type="GO" id="GO:0005829">
    <property type="term" value="C:cytosol"/>
    <property type="evidence" value="ECO:0007669"/>
    <property type="project" value="TreeGrafter"/>
</dbReference>
<dbReference type="PANTHER" id="PTHR38444:SF1">
    <property type="entry name" value="ENTEROBACTIN BIOSYNTHESIS PROTEIN YBDZ"/>
    <property type="match status" value="1"/>
</dbReference>
<dbReference type="Gene3D" id="3.90.820.10">
    <property type="entry name" value="Structural Genomics, Unknown Function 30-nov-00 1gh9 Mol_id"/>
    <property type="match status" value="1"/>
</dbReference>
<dbReference type="Pfam" id="PF03621">
    <property type="entry name" value="MbtH"/>
    <property type="match status" value="1"/>
</dbReference>
<evidence type="ECO:0000259" key="1">
    <source>
        <dbReference type="SMART" id="SM00923"/>
    </source>
</evidence>
<protein>
    <submittedName>
        <fullName evidence="2">MbtH family protein</fullName>
    </submittedName>
</protein>
<keyword evidence="3" id="KW-1185">Reference proteome</keyword>
<dbReference type="SMART" id="SM00923">
    <property type="entry name" value="MbtH"/>
    <property type="match status" value="1"/>
</dbReference>
<dbReference type="InterPro" id="IPR005153">
    <property type="entry name" value="MbtH-like_dom"/>
</dbReference>
<sequence>MAFDDDSSPFCVIINDEEQYSLWPISLALPPGWRGCSFSGSKAECLAFIDHVWMDMRSLSLRRSANLSAPAR</sequence>
<dbReference type="EMBL" id="PIUM01000014">
    <property type="protein sequence ID" value="PKU24104.1"/>
    <property type="molecule type" value="Genomic_DNA"/>
</dbReference>
<dbReference type="PANTHER" id="PTHR38444">
    <property type="entry name" value="ENTEROBACTIN BIOSYNTHESIS PROTEIN YBDZ"/>
    <property type="match status" value="1"/>
</dbReference>
<evidence type="ECO:0000313" key="3">
    <source>
        <dbReference type="Proteomes" id="UP000233293"/>
    </source>
</evidence>
<dbReference type="Proteomes" id="UP000233293">
    <property type="component" value="Unassembled WGS sequence"/>
</dbReference>
<dbReference type="GO" id="GO:0019290">
    <property type="term" value="P:siderophore biosynthetic process"/>
    <property type="evidence" value="ECO:0007669"/>
    <property type="project" value="TreeGrafter"/>
</dbReference>
<dbReference type="OrthoDB" id="7584480at2"/>
<reference evidence="3" key="1">
    <citation type="submission" date="2017-12" db="EMBL/GenBank/DDBJ databases">
        <title>Draft genome sequence of Telmatospirillum siberiense 26-4b1T, an acidotolerant peatland alphaproteobacterium potentially involved in sulfur cycling.</title>
        <authorList>
            <person name="Hausmann B."/>
            <person name="Pjevac P."/>
            <person name="Schreck K."/>
            <person name="Herbold C.W."/>
            <person name="Daims H."/>
            <person name="Wagner M."/>
            <person name="Pester M."/>
            <person name="Loy A."/>
        </authorList>
    </citation>
    <scope>NUCLEOTIDE SEQUENCE [LARGE SCALE GENOMIC DNA]</scope>
    <source>
        <strain evidence="3">26-4b1</strain>
    </source>
</reference>
<proteinExistence type="predicted"/>
<comment type="caution">
    <text evidence="2">The sequence shown here is derived from an EMBL/GenBank/DDBJ whole genome shotgun (WGS) entry which is preliminary data.</text>
</comment>
<dbReference type="RefSeq" id="WP_101251135.1">
    <property type="nucleotide sequence ID" value="NZ_PIUM01000014.1"/>
</dbReference>
<feature type="domain" description="MbtH-like" evidence="1">
    <location>
        <begin position="1"/>
        <end position="51"/>
    </location>
</feature>